<accession>A0A4Y2GVX7</accession>
<reference evidence="4 5" key="1">
    <citation type="journal article" date="2019" name="Sci. Rep.">
        <title>Orb-weaving spider Araneus ventricosus genome elucidates the spidroin gene catalogue.</title>
        <authorList>
            <person name="Kono N."/>
            <person name="Nakamura H."/>
            <person name="Ohtoshi R."/>
            <person name="Moran D.A.P."/>
            <person name="Shinohara A."/>
            <person name="Yoshida Y."/>
            <person name="Fujiwara M."/>
            <person name="Mori M."/>
            <person name="Tomita M."/>
            <person name="Arakawa K."/>
        </authorList>
    </citation>
    <scope>NUCLEOTIDE SEQUENCE [LARGE SCALE GENOMIC DNA]</scope>
</reference>
<gene>
    <name evidence="1" type="ORF">AVEN_116492_1</name>
    <name evidence="2" type="ORF">AVEN_127209_1</name>
    <name evidence="3" type="ORF">AVEN_200107_1</name>
    <name evidence="4" type="ORF">AVEN_214822_1</name>
</gene>
<dbReference type="AlphaFoldDB" id="A0A4Y2GVX7"/>
<sequence length="127" mass="14355">MVGTSNVFLHGTPWDWLTGHLHPSPLVNSWHVFFDIEGRGGSLGKPAPVEDLTYTWTRCTLNLSGSTPSYWCDVGIFKGCRRLRFKIKTSVPIEPPCLRKKGHSFRKLNQITSAKISLPKQLNWDSC</sequence>
<dbReference type="Proteomes" id="UP000499080">
    <property type="component" value="Unassembled WGS sequence"/>
</dbReference>
<evidence type="ECO:0000313" key="4">
    <source>
        <dbReference type="EMBL" id="GBM58162.1"/>
    </source>
</evidence>
<evidence type="ECO:0000313" key="3">
    <source>
        <dbReference type="EMBL" id="GBM58151.1"/>
    </source>
</evidence>
<keyword evidence="5" id="KW-1185">Reference proteome</keyword>
<evidence type="ECO:0000313" key="1">
    <source>
        <dbReference type="EMBL" id="GBM58096.1"/>
    </source>
</evidence>
<comment type="caution">
    <text evidence="4">The sequence shown here is derived from an EMBL/GenBank/DDBJ whole genome shotgun (WGS) entry which is preliminary data.</text>
</comment>
<evidence type="ECO:0000313" key="2">
    <source>
        <dbReference type="EMBL" id="GBM58118.1"/>
    </source>
</evidence>
<evidence type="ECO:0000313" key="5">
    <source>
        <dbReference type="Proteomes" id="UP000499080"/>
    </source>
</evidence>
<dbReference type="EMBL" id="BGPR01179547">
    <property type="protein sequence ID" value="GBM58162.1"/>
    <property type="molecule type" value="Genomic_DNA"/>
</dbReference>
<proteinExistence type="predicted"/>
<protein>
    <submittedName>
        <fullName evidence="4">Uncharacterized protein</fullName>
    </submittedName>
</protein>
<dbReference type="EMBL" id="BGPR01179545">
    <property type="protein sequence ID" value="GBM58151.1"/>
    <property type="molecule type" value="Genomic_DNA"/>
</dbReference>
<name>A0A4Y2GVX7_ARAVE</name>
<dbReference type="EMBL" id="BGPR01179531">
    <property type="protein sequence ID" value="GBM58096.1"/>
    <property type="molecule type" value="Genomic_DNA"/>
</dbReference>
<dbReference type="EMBL" id="BGPR01179535">
    <property type="protein sequence ID" value="GBM58118.1"/>
    <property type="molecule type" value="Genomic_DNA"/>
</dbReference>
<organism evidence="4 5">
    <name type="scientific">Araneus ventricosus</name>
    <name type="common">Orbweaver spider</name>
    <name type="synonym">Epeira ventricosa</name>
    <dbReference type="NCBI Taxonomy" id="182803"/>
    <lineage>
        <taxon>Eukaryota</taxon>
        <taxon>Metazoa</taxon>
        <taxon>Ecdysozoa</taxon>
        <taxon>Arthropoda</taxon>
        <taxon>Chelicerata</taxon>
        <taxon>Arachnida</taxon>
        <taxon>Araneae</taxon>
        <taxon>Araneomorphae</taxon>
        <taxon>Entelegynae</taxon>
        <taxon>Araneoidea</taxon>
        <taxon>Araneidae</taxon>
        <taxon>Araneus</taxon>
    </lineage>
</organism>